<accession>A0A3S3NYT4</accession>
<protein>
    <submittedName>
        <fullName evidence="1">Uncharacterized protein</fullName>
    </submittedName>
</protein>
<dbReference type="AlphaFoldDB" id="A0A3S3NYT4"/>
<keyword evidence="2" id="KW-1185">Reference proteome</keyword>
<organism evidence="1 2">
    <name type="scientific">Dinothrombium tinctorium</name>
    <dbReference type="NCBI Taxonomy" id="1965070"/>
    <lineage>
        <taxon>Eukaryota</taxon>
        <taxon>Metazoa</taxon>
        <taxon>Ecdysozoa</taxon>
        <taxon>Arthropoda</taxon>
        <taxon>Chelicerata</taxon>
        <taxon>Arachnida</taxon>
        <taxon>Acari</taxon>
        <taxon>Acariformes</taxon>
        <taxon>Trombidiformes</taxon>
        <taxon>Prostigmata</taxon>
        <taxon>Anystina</taxon>
        <taxon>Parasitengona</taxon>
        <taxon>Trombidioidea</taxon>
        <taxon>Trombidiidae</taxon>
        <taxon>Dinothrombium</taxon>
    </lineage>
</organism>
<sequence length="54" mass="6451">MFHFQRAFITARFINQQNRYQEITRAIFVFASVETSFVFNKPVLRQLITVSPLQ</sequence>
<gene>
    <name evidence="1" type="ORF">B4U79_05763</name>
</gene>
<proteinExistence type="predicted"/>
<dbReference type="EMBL" id="NCKU01009308">
    <property type="protein sequence ID" value="RWS01367.1"/>
    <property type="molecule type" value="Genomic_DNA"/>
</dbReference>
<name>A0A3S3NYT4_9ACAR</name>
<evidence type="ECO:0000313" key="1">
    <source>
        <dbReference type="EMBL" id="RWS01367.1"/>
    </source>
</evidence>
<evidence type="ECO:0000313" key="2">
    <source>
        <dbReference type="Proteomes" id="UP000285301"/>
    </source>
</evidence>
<dbReference type="Proteomes" id="UP000285301">
    <property type="component" value="Unassembled WGS sequence"/>
</dbReference>
<reference evidence="1 2" key="1">
    <citation type="journal article" date="2018" name="Gigascience">
        <title>Genomes of trombidid mites reveal novel predicted allergens and laterally-transferred genes associated with secondary metabolism.</title>
        <authorList>
            <person name="Dong X."/>
            <person name="Chaisiri K."/>
            <person name="Xia D."/>
            <person name="Armstrong S.D."/>
            <person name="Fang Y."/>
            <person name="Donnelly M.J."/>
            <person name="Kadowaki T."/>
            <person name="McGarry J.W."/>
            <person name="Darby A.C."/>
            <person name="Makepeace B.L."/>
        </authorList>
    </citation>
    <scope>NUCLEOTIDE SEQUENCE [LARGE SCALE GENOMIC DNA]</scope>
    <source>
        <strain evidence="1">UoL-WK</strain>
    </source>
</reference>
<comment type="caution">
    <text evidence="1">The sequence shown here is derived from an EMBL/GenBank/DDBJ whole genome shotgun (WGS) entry which is preliminary data.</text>
</comment>